<evidence type="ECO:0000313" key="2">
    <source>
        <dbReference type="Proteomes" id="UP000299102"/>
    </source>
</evidence>
<protein>
    <submittedName>
        <fullName evidence="1">Uncharacterized protein</fullName>
    </submittedName>
</protein>
<dbReference type="EMBL" id="BGZK01000975">
    <property type="protein sequence ID" value="GBP67178.1"/>
    <property type="molecule type" value="Genomic_DNA"/>
</dbReference>
<comment type="caution">
    <text evidence="1">The sequence shown here is derived from an EMBL/GenBank/DDBJ whole genome shotgun (WGS) entry which is preliminary data.</text>
</comment>
<dbReference type="Proteomes" id="UP000299102">
    <property type="component" value="Unassembled WGS sequence"/>
</dbReference>
<sequence length="112" mass="12834">MVSGCYRKSKHNVSGLGSFVILRNKTRARRRVKARFIIPFRAVRANRYDATPRGTASPAIFPARSHPRQYFHESGSLLYDVRLRGGRATSMIQIFRILITKKISLAIKRCRS</sequence>
<organism evidence="1 2">
    <name type="scientific">Eumeta variegata</name>
    <name type="common">Bagworm moth</name>
    <name type="synonym">Eumeta japonica</name>
    <dbReference type="NCBI Taxonomy" id="151549"/>
    <lineage>
        <taxon>Eukaryota</taxon>
        <taxon>Metazoa</taxon>
        <taxon>Ecdysozoa</taxon>
        <taxon>Arthropoda</taxon>
        <taxon>Hexapoda</taxon>
        <taxon>Insecta</taxon>
        <taxon>Pterygota</taxon>
        <taxon>Neoptera</taxon>
        <taxon>Endopterygota</taxon>
        <taxon>Lepidoptera</taxon>
        <taxon>Glossata</taxon>
        <taxon>Ditrysia</taxon>
        <taxon>Tineoidea</taxon>
        <taxon>Psychidae</taxon>
        <taxon>Oiketicinae</taxon>
        <taxon>Eumeta</taxon>
    </lineage>
</organism>
<proteinExistence type="predicted"/>
<gene>
    <name evidence="1" type="ORF">EVAR_42057_1</name>
</gene>
<accession>A0A4C1XUG4</accession>
<reference evidence="1 2" key="1">
    <citation type="journal article" date="2019" name="Commun. Biol.">
        <title>The bagworm genome reveals a unique fibroin gene that provides high tensile strength.</title>
        <authorList>
            <person name="Kono N."/>
            <person name="Nakamura H."/>
            <person name="Ohtoshi R."/>
            <person name="Tomita M."/>
            <person name="Numata K."/>
            <person name="Arakawa K."/>
        </authorList>
    </citation>
    <scope>NUCLEOTIDE SEQUENCE [LARGE SCALE GENOMIC DNA]</scope>
</reference>
<keyword evidence="2" id="KW-1185">Reference proteome</keyword>
<name>A0A4C1XUG4_EUMVA</name>
<dbReference type="AlphaFoldDB" id="A0A4C1XUG4"/>
<evidence type="ECO:0000313" key="1">
    <source>
        <dbReference type="EMBL" id="GBP67178.1"/>
    </source>
</evidence>